<evidence type="ECO:0000313" key="2">
    <source>
        <dbReference type="EMBL" id="CUW12737.1"/>
    </source>
</evidence>
<sequence>MIMKIIYIGLGIISFAIGTIAIWIPGLPTTGFYVLTAILWSKSSPRLETWLHNNRYYIKYVDEAVFGRKLPLKGRIIIYLITASMMAIPFFTTDMLWLKFVLPLTSLTQITSMESYYRGYLWRKGIPFTQNMKRAYSEK</sequence>
<evidence type="ECO:0000313" key="3">
    <source>
        <dbReference type="EMBL" id="CUW18876.1"/>
    </source>
</evidence>
<dbReference type="PANTHER" id="PTHR35813:SF1">
    <property type="entry name" value="INNER MEMBRANE PROTEIN YBAN"/>
    <property type="match status" value="1"/>
</dbReference>
<keyword evidence="1" id="KW-0472">Membrane</keyword>
<proteinExistence type="predicted"/>
<dbReference type="Proteomes" id="UP000198868">
    <property type="component" value="Unassembled WGS sequence"/>
</dbReference>
<dbReference type="EMBL" id="FBTU01000025">
    <property type="protein sequence ID" value="CUW18876.1"/>
    <property type="molecule type" value="Genomic_DNA"/>
</dbReference>
<reference evidence="4 5" key="1">
    <citation type="submission" date="2015-12" db="EMBL/GenBank/DDBJ databases">
        <authorList>
            <person name="Andreevskaya M."/>
        </authorList>
    </citation>
    <scope>NUCLEOTIDE SEQUENCE [LARGE SCALE GENOMIC DNA]</scope>
    <source>
        <strain evidence="2 5">KSL4-2</strain>
        <strain evidence="3 4">PL111</strain>
    </source>
</reference>
<dbReference type="EMBL" id="FBTB01000015">
    <property type="protein sequence ID" value="CUW12737.1"/>
    <property type="molecule type" value="Genomic_DNA"/>
</dbReference>
<feature type="transmembrane region" description="Helical" evidence="1">
    <location>
        <begin position="76"/>
        <end position="98"/>
    </location>
</feature>
<protein>
    <recommendedName>
        <fullName evidence="6">DUF454 domain-containing protein</fullName>
    </recommendedName>
</protein>
<dbReference type="InterPro" id="IPR007401">
    <property type="entry name" value="DUF454"/>
</dbReference>
<dbReference type="GO" id="GO:0005886">
    <property type="term" value="C:plasma membrane"/>
    <property type="evidence" value="ECO:0007669"/>
    <property type="project" value="TreeGrafter"/>
</dbReference>
<dbReference type="Pfam" id="PF04304">
    <property type="entry name" value="DUF454"/>
    <property type="match status" value="1"/>
</dbReference>
<accession>A0AAN2QWI4</accession>
<organism evidence="3 4">
    <name type="scientific">Leuconostoc inhae</name>
    <dbReference type="NCBI Taxonomy" id="178001"/>
    <lineage>
        <taxon>Bacteria</taxon>
        <taxon>Bacillati</taxon>
        <taxon>Bacillota</taxon>
        <taxon>Bacilli</taxon>
        <taxon>Lactobacillales</taxon>
        <taxon>Lactobacillaceae</taxon>
        <taxon>Leuconostoc</taxon>
    </lineage>
</organism>
<gene>
    <name evidence="2" type="ORF">KSL4_0871</name>
    <name evidence="3" type="ORF">PL111_0677</name>
</gene>
<keyword evidence="1" id="KW-1133">Transmembrane helix</keyword>
<keyword evidence="5" id="KW-1185">Reference proteome</keyword>
<evidence type="ECO:0000256" key="1">
    <source>
        <dbReference type="SAM" id="Phobius"/>
    </source>
</evidence>
<evidence type="ECO:0000313" key="5">
    <source>
        <dbReference type="Proteomes" id="UP000199047"/>
    </source>
</evidence>
<keyword evidence="1" id="KW-0812">Transmembrane</keyword>
<evidence type="ECO:0000313" key="4">
    <source>
        <dbReference type="Proteomes" id="UP000198868"/>
    </source>
</evidence>
<feature type="transmembrane region" description="Helical" evidence="1">
    <location>
        <begin position="5"/>
        <end position="24"/>
    </location>
</feature>
<comment type="caution">
    <text evidence="3">The sequence shown here is derived from an EMBL/GenBank/DDBJ whole genome shotgun (WGS) entry which is preliminary data.</text>
</comment>
<dbReference type="PANTHER" id="PTHR35813">
    <property type="entry name" value="INNER MEMBRANE PROTEIN YBAN"/>
    <property type="match status" value="1"/>
</dbReference>
<name>A0AAN2QWI4_9LACO</name>
<evidence type="ECO:0008006" key="6">
    <source>
        <dbReference type="Google" id="ProtNLM"/>
    </source>
</evidence>
<dbReference type="Proteomes" id="UP000199047">
    <property type="component" value="Unassembled WGS sequence"/>
</dbReference>
<dbReference type="AlphaFoldDB" id="A0AAN2QWI4"/>